<evidence type="ECO:0000256" key="1">
    <source>
        <dbReference type="SAM" id="Coils"/>
    </source>
</evidence>
<comment type="caution">
    <text evidence="3">The sequence shown here is derived from an EMBL/GenBank/DDBJ whole genome shotgun (WGS) entry which is preliminary data.</text>
</comment>
<feature type="region of interest" description="Disordered" evidence="2">
    <location>
        <begin position="455"/>
        <end position="494"/>
    </location>
</feature>
<protein>
    <submittedName>
        <fullName evidence="3">Uncharacterized protein</fullName>
    </submittedName>
</protein>
<accession>A0A388THS9</accession>
<keyword evidence="1" id="KW-0175">Coiled coil</keyword>
<evidence type="ECO:0000313" key="4">
    <source>
        <dbReference type="Proteomes" id="UP000275925"/>
    </source>
</evidence>
<dbReference type="Proteomes" id="UP000275925">
    <property type="component" value="Unassembled WGS sequence"/>
</dbReference>
<gene>
    <name evidence="3" type="ORF">NO2_0851</name>
</gene>
<feature type="region of interest" description="Disordered" evidence="2">
    <location>
        <begin position="632"/>
        <end position="683"/>
    </location>
</feature>
<feature type="compositionally biased region" description="Low complexity" evidence="2">
    <location>
        <begin position="455"/>
        <end position="480"/>
    </location>
</feature>
<dbReference type="AlphaFoldDB" id="A0A388THS9"/>
<proteinExistence type="predicted"/>
<reference evidence="3 4" key="1">
    <citation type="journal article" date="2019" name="ISME J.">
        <title>Genome analyses of uncultured TG2/ZB3 bacteria in 'Margulisbacteria' specifically attached to ectosymbiotic spirochetes of protists in the termite gut.</title>
        <authorList>
            <person name="Utami Y.D."/>
            <person name="Kuwahara H."/>
            <person name="Igai K."/>
            <person name="Murakami T."/>
            <person name="Sugaya K."/>
            <person name="Morikawa T."/>
            <person name="Nagura Y."/>
            <person name="Yuki M."/>
            <person name="Deevong P."/>
            <person name="Inoue T."/>
            <person name="Kihara K."/>
            <person name="Lo N."/>
            <person name="Yamada A."/>
            <person name="Ohkuma M."/>
            <person name="Hongoh Y."/>
        </authorList>
    </citation>
    <scope>NUCLEOTIDE SEQUENCE [LARGE SCALE GENOMIC DNA]</scope>
    <source>
        <strain evidence="3">NkOx7-02</strain>
    </source>
</reference>
<feature type="compositionally biased region" description="Low complexity" evidence="2">
    <location>
        <begin position="632"/>
        <end position="679"/>
    </location>
</feature>
<sequence>MTHVSPALANRYSTSTLINLNGKNAHDTELERKLDELGIHDRGKTKTIRLEILHAAKNETLKEYLSNPANIDKIKKTVTENNKETATNAILASYTEDTEATAKTEGGAGGSGTPQTRADYERSQDVWENGVKRQDGATVVKNQEELYRILFGKNNPSVADLEGMDAKILAAVKATPPRLTHGQLAEALAFVGRNIADDINNVLAEDMVAIIEAYAKTRTPPITEINDITNIKSNLATATESARNNPKEREVLSELLTKGSGILDKMIDVLDNPPDTTDKKNLTANLIEQSIIQMLDDGQNLSDSLCNYNQTFLSPEMYSTFLEFLKNNPDSPEAKTLALHILFPSKFGLSANDVSKEIESFIKENPEANKSVTKVVDIVGKEHERIKEGVDSGKIPATEHDRERLAQDSQIYQGVADNLRGKPGFESLVSAFDRAANAAKGLADAIRQQIENRAANNSNPLANPNTEHAASDASSARAAAGTGHQSTLTATNAAQATARAREAITTLLRDGQAERDALDEKIMENHAKAKEELKDLETQLKEAQAAGNKELEESIQAKIAVRKSTIQSWETFLAANQLHRIIETANLPERDAAYTRLAQASEILVENVLPTGDNDTARETVAQIILQEIAPDIEATPAPAEPAARTDQPVETAAAEPAAQTDQPAPTTAAEPAAQTNQPVPTATTASRIVEQTVQTATTASRVAVQTAAVQTAAVQAEEERVQTITKAMGILSNVLQGGLGNKLEAMVLLAVKEDLRYVVELAQDLYRINKTIDANNRESLQAATKALDEVLESVAFRLLKGDISTEVLQEISRLKNQGNASTPTEIKYLYDKEAELLKEIFRLRTDILDFAREQLPAEAKDYFDKIYEELDNFYSSMVAKTPEEILERLTASNTADSRERLTAQEILTEFESGRLPLDKLTAAQREVLKFALEHKLDSMSIEQLEKLRDIFAAACDSSFAGLIQEKIDARQQKEQERRAVATPRPLKIPVS</sequence>
<dbReference type="EMBL" id="BGZO01000022">
    <property type="protein sequence ID" value="GBR76279.1"/>
    <property type="molecule type" value="Genomic_DNA"/>
</dbReference>
<name>A0A388THS9_9BACT</name>
<keyword evidence="4" id="KW-1185">Reference proteome</keyword>
<organism evidence="3 4">
    <name type="scientific">Candidatus Termititenax persephonae</name>
    <dbReference type="NCBI Taxonomy" id="2218525"/>
    <lineage>
        <taxon>Bacteria</taxon>
        <taxon>Bacillati</taxon>
        <taxon>Candidatus Margulisiibacteriota</taxon>
        <taxon>Candidatus Termititenacia</taxon>
        <taxon>Candidatus Termititenacales</taxon>
        <taxon>Candidatus Termititenacaceae</taxon>
        <taxon>Candidatus Termititenax</taxon>
    </lineage>
</organism>
<evidence type="ECO:0000313" key="3">
    <source>
        <dbReference type="EMBL" id="GBR76279.1"/>
    </source>
</evidence>
<feature type="coiled-coil region" evidence="1">
    <location>
        <begin position="519"/>
        <end position="553"/>
    </location>
</feature>
<evidence type="ECO:0000256" key="2">
    <source>
        <dbReference type="SAM" id="MobiDB-lite"/>
    </source>
</evidence>
<feature type="region of interest" description="Disordered" evidence="2">
    <location>
        <begin position="97"/>
        <end position="119"/>
    </location>
</feature>